<protein>
    <submittedName>
        <fullName evidence="5">Periplasmic chaperone for outer membrane proteins SurA</fullName>
    </submittedName>
</protein>
<gene>
    <name evidence="5" type="ORF">BJ122_107127</name>
</gene>
<evidence type="ECO:0000313" key="5">
    <source>
        <dbReference type="EMBL" id="PYF03403.1"/>
    </source>
</evidence>
<dbReference type="Pfam" id="PF09312">
    <property type="entry name" value="SurA_N"/>
    <property type="match status" value="1"/>
</dbReference>
<evidence type="ECO:0000259" key="4">
    <source>
        <dbReference type="Pfam" id="PF09312"/>
    </source>
</evidence>
<feature type="signal peptide" evidence="3">
    <location>
        <begin position="1"/>
        <end position="40"/>
    </location>
</feature>
<keyword evidence="6" id="KW-1185">Reference proteome</keyword>
<dbReference type="SUPFAM" id="SSF109998">
    <property type="entry name" value="Triger factor/SurA peptide-binding domain-like"/>
    <property type="match status" value="1"/>
</dbReference>
<comment type="caution">
    <text evidence="5">The sequence shown here is derived from an EMBL/GenBank/DDBJ whole genome shotgun (WGS) entry which is preliminary data.</text>
</comment>
<dbReference type="PANTHER" id="PTHR47637:SF1">
    <property type="entry name" value="CHAPERONE SURA"/>
    <property type="match status" value="1"/>
</dbReference>
<keyword evidence="1 3" id="KW-0732">Signal</keyword>
<dbReference type="AlphaFoldDB" id="A0A318TFR4"/>
<dbReference type="PANTHER" id="PTHR47637">
    <property type="entry name" value="CHAPERONE SURA"/>
    <property type="match status" value="1"/>
</dbReference>
<keyword evidence="2" id="KW-0697">Rotamase</keyword>
<reference evidence="5 6" key="1">
    <citation type="submission" date="2018-06" db="EMBL/GenBank/DDBJ databases">
        <title>Genomic Encyclopedia of Archaeal and Bacterial Type Strains, Phase II (KMG-II): from individual species to whole genera.</title>
        <authorList>
            <person name="Goeker M."/>
        </authorList>
    </citation>
    <scope>NUCLEOTIDE SEQUENCE [LARGE SCALE GENOMIC DNA]</scope>
    <source>
        <strain evidence="5 6">JCM 11668</strain>
    </source>
</reference>
<dbReference type="EMBL" id="QJTI01000007">
    <property type="protein sequence ID" value="PYF03403.1"/>
    <property type="molecule type" value="Genomic_DNA"/>
</dbReference>
<evidence type="ECO:0000313" key="6">
    <source>
        <dbReference type="Proteomes" id="UP000248148"/>
    </source>
</evidence>
<evidence type="ECO:0000256" key="1">
    <source>
        <dbReference type="ARBA" id="ARBA00022729"/>
    </source>
</evidence>
<feature type="chain" id="PRO_5016418472" evidence="3">
    <location>
        <begin position="41"/>
        <end position="318"/>
    </location>
</feature>
<evidence type="ECO:0000256" key="2">
    <source>
        <dbReference type="ARBA" id="ARBA00023110"/>
    </source>
</evidence>
<sequence length="318" mass="35465">MEIAFFLMADKMTAKNSFRMLAASCIAAVLVFGSATTLPAQNVVVMVNGEPITNFDIDQRSKLTQLSSRTTPNRQQVLDELINEKVKIKEGKKFGIDPSAADIDAAFASMGSRMRMSPDQLEKTLENQGIRPDTLKRRIRAEMVWSNLVRGRFKSSLMVSEQDVRAALGESEAKSGENYEYQMQPVVLIVPRSAPNTSREARFKEAEALRGRVQSCADANAIFKAMPNAAIRTAVTKTSAEIPQSLREILDKTPVGHLTAPEITKQGVEMVALCSRKPSTADTPKKREIREKMSAEKFEKKSKEYLQEVRKAAMIEYR</sequence>
<keyword evidence="2" id="KW-0413">Isomerase</keyword>
<evidence type="ECO:0000256" key="3">
    <source>
        <dbReference type="SAM" id="SignalP"/>
    </source>
</evidence>
<feature type="domain" description="SurA N-terminal" evidence="4">
    <location>
        <begin position="43"/>
        <end position="147"/>
    </location>
</feature>
<dbReference type="InterPro" id="IPR027304">
    <property type="entry name" value="Trigger_fact/SurA_dom_sf"/>
</dbReference>
<organism evidence="5 6">
    <name type="scientific">Rhodopseudomonas faecalis</name>
    <dbReference type="NCBI Taxonomy" id="99655"/>
    <lineage>
        <taxon>Bacteria</taxon>
        <taxon>Pseudomonadati</taxon>
        <taxon>Pseudomonadota</taxon>
        <taxon>Alphaproteobacteria</taxon>
        <taxon>Hyphomicrobiales</taxon>
        <taxon>Nitrobacteraceae</taxon>
        <taxon>Rhodopseudomonas</taxon>
    </lineage>
</organism>
<proteinExistence type="predicted"/>
<dbReference type="InterPro" id="IPR015391">
    <property type="entry name" value="SurA_N"/>
</dbReference>
<name>A0A318TFR4_9BRAD</name>
<accession>A0A318TFR4</accession>
<dbReference type="InterPro" id="IPR050280">
    <property type="entry name" value="OMP_Chaperone_SurA"/>
</dbReference>
<dbReference type="Proteomes" id="UP000248148">
    <property type="component" value="Unassembled WGS sequence"/>
</dbReference>
<dbReference type="Gene3D" id="1.10.4030.10">
    <property type="entry name" value="Porin chaperone SurA, peptide-binding domain"/>
    <property type="match status" value="1"/>
</dbReference>
<dbReference type="GO" id="GO:0003755">
    <property type="term" value="F:peptidyl-prolyl cis-trans isomerase activity"/>
    <property type="evidence" value="ECO:0007669"/>
    <property type="project" value="UniProtKB-KW"/>
</dbReference>